<feature type="compositionally biased region" description="Gly residues" evidence="2">
    <location>
        <begin position="215"/>
        <end position="227"/>
    </location>
</feature>
<evidence type="ECO:0000256" key="1">
    <source>
        <dbReference type="ARBA" id="ARBA00009143"/>
    </source>
</evidence>
<reference evidence="3" key="2">
    <citation type="journal article" date="2019" name="IMA Fungus">
        <title>Genome sequencing and comparison of five Tilletia species to identify candidate genes for the detection of regulated species infecting wheat.</title>
        <authorList>
            <person name="Nguyen H.D.T."/>
            <person name="Sultana T."/>
            <person name="Kesanakurti P."/>
            <person name="Hambleton S."/>
        </authorList>
    </citation>
    <scope>NUCLEOTIDE SEQUENCE</scope>
    <source>
        <strain evidence="3">DAOMC 236422</strain>
    </source>
</reference>
<evidence type="ECO:0000313" key="3">
    <source>
        <dbReference type="EMBL" id="KAE8269255.1"/>
    </source>
</evidence>
<protein>
    <submittedName>
        <fullName evidence="3">Uncharacterized protein</fullName>
    </submittedName>
</protein>
<evidence type="ECO:0000313" key="4">
    <source>
        <dbReference type="Proteomes" id="UP000078113"/>
    </source>
</evidence>
<dbReference type="InterPro" id="IPR042534">
    <property type="entry name" value="SAP18_sf"/>
</dbReference>
<dbReference type="GO" id="GO:0005634">
    <property type="term" value="C:nucleus"/>
    <property type="evidence" value="ECO:0007669"/>
    <property type="project" value="TreeGrafter"/>
</dbReference>
<comment type="similarity">
    <text evidence="1">Belongs to the SAP18 family.</text>
</comment>
<comment type="caution">
    <text evidence="3">The sequence shown here is derived from an EMBL/GenBank/DDBJ whole genome shotgun (WGS) entry which is preliminary data.</text>
</comment>
<dbReference type="Proteomes" id="UP000078113">
    <property type="component" value="Unassembled WGS sequence"/>
</dbReference>
<gene>
    <name evidence="3" type="ORF">A4X09_0g3066</name>
</gene>
<keyword evidence="4" id="KW-1185">Reference proteome</keyword>
<name>A0A8X7NB96_9BASI</name>
<dbReference type="Pfam" id="PF06487">
    <property type="entry name" value="SAP18"/>
    <property type="match status" value="1"/>
</dbReference>
<reference evidence="3" key="1">
    <citation type="submission" date="2016-04" db="EMBL/GenBank/DDBJ databases">
        <authorList>
            <person name="Nguyen H.D."/>
            <person name="Samba Siva P."/>
            <person name="Cullis J."/>
            <person name="Levesque C.A."/>
            <person name="Hambleton S."/>
        </authorList>
    </citation>
    <scope>NUCLEOTIDE SEQUENCE</scope>
    <source>
        <strain evidence="3">DAOMC 236422</strain>
    </source>
</reference>
<organism evidence="3 4">
    <name type="scientific">Tilletia walkeri</name>
    <dbReference type="NCBI Taxonomy" id="117179"/>
    <lineage>
        <taxon>Eukaryota</taxon>
        <taxon>Fungi</taxon>
        <taxon>Dikarya</taxon>
        <taxon>Basidiomycota</taxon>
        <taxon>Ustilaginomycotina</taxon>
        <taxon>Exobasidiomycetes</taxon>
        <taxon>Tilletiales</taxon>
        <taxon>Tilletiaceae</taxon>
        <taxon>Tilletia</taxon>
    </lineage>
</organism>
<feature type="region of interest" description="Disordered" evidence="2">
    <location>
        <begin position="196"/>
        <end position="240"/>
    </location>
</feature>
<dbReference type="AlphaFoldDB" id="A0A8X7NB96"/>
<dbReference type="PANTHER" id="PTHR13082">
    <property type="entry name" value="SAP18"/>
    <property type="match status" value="1"/>
</dbReference>
<dbReference type="InterPro" id="IPR010516">
    <property type="entry name" value="SAP18"/>
</dbReference>
<dbReference type="PANTHER" id="PTHR13082:SF0">
    <property type="entry name" value="HISTONE DEACETYLASE COMPLEX SUBUNIT SAP18"/>
    <property type="match status" value="1"/>
</dbReference>
<sequence length="240" mass="25572">MLRVVVSVGHFRPLRDFDYADSPRSGRYPSRSGGAELAKDEFKLYLWRNSTLRDIVRLVHASAHLAKHAITRDPAACSALALHDIRLVYHDSRKGCCVAREMGRDIARVSVAEYTSALLGLGTSGAAASTTASTDAETLLLDEERKALDRLKATDRASDAARTLRKCQLRDGDILECMVFPDKTFVGAAATATPAPPRAGGFGAGPSTFSRGPMMNGGRGGGAGGNSRMGFTSSRGGRWG</sequence>
<dbReference type="Gene3D" id="3.10.20.550">
    <property type="entry name" value="ASAP complex, SAP18 subunit"/>
    <property type="match status" value="1"/>
</dbReference>
<accession>A0A8X7NB96</accession>
<evidence type="ECO:0000256" key="2">
    <source>
        <dbReference type="SAM" id="MobiDB-lite"/>
    </source>
</evidence>
<dbReference type="EMBL" id="LWDG02000102">
    <property type="protein sequence ID" value="KAE8269255.1"/>
    <property type="molecule type" value="Genomic_DNA"/>
</dbReference>
<proteinExistence type="inferred from homology"/>
<feature type="compositionally biased region" description="Polar residues" evidence="2">
    <location>
        <begin position="231"/>
        <end position="240"/>
    </location>
</feature>